<feature type="transmembrane region" description="Helical" evidence="1">
    <location>
        <begin position="105"/>
        <end position="126"/>
    </location>
</feature>
<sequence length="409" mass="46586">MKENEVAQVKKNTYIFSLIKKFIPATFFLTLISSFLYCVGYSFLYGYFIGGSSKGPAIRVIELFANPAPFNIYTVIIMGVFIVISLLLLMILIEQFLGSEKKTSFIAATLIMFCVFQFLFTLLFINGLGEHLILNVISSFLVWIVPLFLVVLLIVMVTLAKWPLLGVPGFLFGIISSVFLSVFFNTTLNELILLIVLFFSALAYIFLGFKLRNSSFYRGMVVFPLLFLIVIFVVGVLLDQVDFGELICLFILTFVISTMCAKAPFIHKYIPTAPGLKLKNWKSFITEAKKSVEIIFEFGRTKKDIAILLVVILIFLTIIPQFLFLAGQYIRELTYPFQDCVTNPPVVYKETIEYNGEKYKGYIFNETDSKLYIADSNWELKRIVGRNLVTYTTPKDEIKEMCQGSINNN</sequence>
<accession>A0A410MJG6</accession>
<proteinExistence type="predicted"/>
<keyword evidence="2" id="KW-0614">Plasmid</keyword>
<dbReference type="Proteomes" id="UP000287756">
    <property type="component" value="Plasmid pLDW-31"/>
</dbReference>
<evidence type="ECO:0000313" key="3">
    <source>
        <dbReference type="Proteomes" id="UP000287756"/>
    </source>
</evidence>
<dbReference type="KEGG" id="hli:HLI_21620"/>
<keyword evidence="1" id="KW-1133">Transmembrane helix</keyword>
<feature type="transmembrane region" description="Helical" evidence="1">
    <location>
        <begin position="191"/>
        <end position="209"/>
    </location>
</feature>
<feature type="transmembrane region" description="Helical" evidence="1">
    <location>
        <begin position="305"/>
        <end position="330"/>
    </location>
</feature>
<protein>
    <submittedName>
        <fullName evidence="2">Uncharacterized protein</fullName>
    </submittedName>
</protein>
<feature type="transmembrane region" description="Helical" evidence="1">
    <location>
        <begin position="216"/>
        <end position="237"/>
    </location>
</feature>
<name>A0A410MJG6_9BACI</name>
<feature type="transmembrane region" description="Helical" evidence="1">
    <location>
        <begin position="70"/>
        <end position="93"/>
    </location>
</feature>
<organism evidence="2 3">
    <name type="scientific">Halobacillus litoralis</name>
    <dbReference type="NCBI Taxonomy" id="45668"/>
    <lineage>
        <taxon>Bacteria</taxon>
        <taxon>Bacillati</taxon>
        <taxon>Bacillota</taxon>
        <taxon>Bacilli</taxon>
        <taxon>Bacillales</taxon>
        <taxon>Bacillaceae</taxon>
        <taxon>Halobacillus</taxon>
    </lineage>
</organism>
<geneLocation type="plasmid" evidence="3">
    <name>pldw-31</name>
</geneLocation>
<keyword evidence="1" id="KW-0472">Membrane</keyword>
<dbReference type="OrthoDB" id="9998487at2"/>
<evidence type="ECO:0000256" key="1">
    <source>
        <dbReference type="SAM" id="Phobius"/>
    </source>
</evidence>
<feature type="transmembrane region" description="Helical" evidence="1">
    <location>
        <begin position="27"/>
        <end position="50"/>
    </location>
</feature>
<feature type="transmembrane region" description="Helical" evidence="1">
    <location>
        <begin position="164"/>
        <end position="185"/>
    </location>
</feature>
<keyword evidence="1" id="KW-0812">Transmembrane</keyword>
<dbReference type="RefSeq" id="WP_128527081.1">
    <property type="nucleotide sequence ID" value="NZ_CP026119.1"/>
</dbReference>
<dbReference type="EMBL" id="CP026119">
    <property type="protein sequence ID" value="QAS54853.1"/>
    <property type="molecule type" value="Genomic_DNA"/>
</dbReference>
<reference evidence="2 3" key="1">
    <citation type="submission" date="2018-01" db="EMBL/GenBank/DDBJ databases">
        <title>The whole genome sequencing and assembly of Halobacillus litoralis ERB031 strain.</title>
        <authorList>
            <person name="Lee S.-J."/>
            <person name="Park M.-K."/>
            <person name="Kim J.-Y."/>
            <person name="Lee Y.-J."/>
            <person name="Yi H."/>
            <person name="Bahn Y.-S."/>
            <person name="Kim J.F."/>
            <person name="Lee D.-W."/>
        </authorList>
    </citation>
    <scope>NUCLEOTIDE SEQUENCE [LARGE SCALE GENOMIC DNA]</scope>
    <source>
        <strain evidence="2 3">ERB 031</strain>
        <plasmid evidence="3">pldw-31</plasmid>
    </source>
</reference>
<feature type="transmembrane region" description="Helical" evidence="1">
    <location>
        <begin position="243"/>
        <end position="261"/>
    </location>
</feature>
<evidence type="ECO:0000313" key="2">
    <source>
        <dbReference type="EMBL" id="QAS54853.1"/>
    </source>
</evidence>
<feature type="transmembrane region" description="Helical" evidence="1">
    <location>
        <begin position="132"/>
        <end position="157"/>
    </location>
</feature>
<gene>
    <name evidence="2" type="ORF">HLI_21620</name>
</gene>
<dbReference type="AlphaFoldDB" id="A0A410MJG6"/>